<evidence type="ECO:0000313" key="3">
    <source>
        <dbReference type="EMBL" id="KAE9393988.1"/>
    </source>
</evidence>
<gene>
    <name evidence="3" type="ORF">BT96DRAFT_943554</name>
</gene>
<feature type="region of interest" description="Disordered" evidence="1">
    <location>
        <begin position="155"/>
        <end position="176"/>
    </location>
</feature>
<evidence type="ECO:0000313" key="4">
    <source>
        <dbReference type="Proteomes" id="UP000799118"/>
    </source>
</evidence>
<proteinExistence type="predicted"/>
<dbReference type="InterPro" id="IPR007110">
    <property type="entry name" value="Ig-like_dom"/>
</dbReference>
<sequence length="330" mass="38185">MEKQTREEREHHWQFIDREEKKEREPFRRDDRTVDRDRELAELTRMIGYLTLLRRKTGLLFWKKGTSPIVRERVMDILAAAAYASGTERDVGFRGLWKKVKPADKPDEGVPFDTVDAIFNSPVAGNGRGSYYETNPPSAVPYDPKGASVNVKAYIPANSPQSGNEHKTERTDRDRDQDFHLAVPGVRWCMPKVEELKKGERGEVIKEFRLKCLSSQELIAAQIPWATAGAERSRREKNGEMQLLYGETNDATPRTKDKQRTETDQSLSLRMRLEFRSGVACRRTNDRRESCSLPFWKLMEKLLAALVQYYDLERVAIERNTEEKSQEGDE</sequence>
<reference evidence="3" key="1">
    <citation type="journal article" date="2019" name="Environ. Microbiol.">
        <title>Fungal ecological strategies reflected in gene transcription - a case study of two litter decomposers.</title>
        <authorList>
            <person name="Barbi F."/>
            <person name="Kohler A."/>
            <person name="Barry K."/>
            <person name="Baskaran P."/>
            <person name="Daum C."/>
            <person name="Fauchery L."/>
            <person name="Ihrmark K."/>
            <person name="Kuo A."/>
            <person name="LaButti K."/>
            <person name="Lipzen A."/>
            <person name="Morin E."/>
            <person name="Grigoriev I.V."/>
            <person name="Henrissat B."/>
            <person name="Lindahl B."/>
            <person name="Martin F."/>
        </authorList>
    </citation>
    <scope>NUCLEOTIDE SEQUENCE</scope>
    <source>
        <strain evidence="3">JB14</strain>
    </source>
</reference>
<dbReference type="PROSITE" id="PS50835">
    <property type="entry name" value="IG_LIKE"/>
    <property type="match status" value="1"/>
</dbReference>
<dbReference type="EMBL" id="ML769560">
    <property type="protein sequence ID" value="KAE9393988.1"/>
    <property type="molecule type" value="Genomic_DNA"/>
</dbReference>
<accession>A0A6A4H8G6</accession>
<evidence type="ECO:0000256" key="1">
    <source>
        <dbReference type="SAM" id="MobiDB-lite"/>
    </source>
</evidence>
<organism evidence="3 4">
    <name type="scientific">Gymnopus androsaceus JB14</name>
    <dbReference type="NCBI Taxonomy" id="1447944"/>
    <lineage>
        <taxon>Eukaryota</taxon>
        <taxon>Fungi</taxon>
        <taxon>Dikarya</taxon>
        <taxon>Basidiomycota</taxon>
        <taxon>Agaricomycotina</taxon>
        <taxon>Agaricomycetes</taxon>
        <taxon>Agaricomycetidae</taxon>
        <taxon>Agaricales</taxon>
        <taxon>Marasmiineae</taxon>
        <taxon>Omphalotaceae</taxon>
        <taxon>Gymnopus</taxon>
    </lineage>
</organism>
<dbReference type="Proteomes" id="UP000799118">
    <property type="component" value="Unassembled WGS sequence"/>
</dbReference>
<feature type="domain" description="Ig-like" evidence="2">
    <location>
        <begin position="191"/>
        <end position="292"/>
    </location>
</feature>
<dbReference type="OrthoDB" id="10255964at2759"/>
<feature type="compositionally biased region" description="Basic and acidic residues" evidence="1">
    <location>
        <begin position="164"/>
        <end position="176"/>
    </location>
</feature>
<dbReference type="AlphaFoldDB" id="A0A6A4H8G6"/>
<protein>
    <recommendedName>
        <fullName evidence="2">Ig-like domain-containing protein</fullName>
    </recommendedName>
</protein>
<evidence type="ECO:0000259" key="2">
    <source>
        <dbReference type="PROSITE" id="PS50835"/>
    </source>
</evidence>
<name>A0A6A4H8G6_9AGAR</name>
<keyword evidence="4" id="KW-1185">Reference proteome</keyword>